<evidence type="ECO:0000313" key="9">
    <source>
        <dbReference type="Proteomes" id="UP000199072"/>
    </source>
</evidence>
<gene>
    <name evidence="8" type="ORF">SAMN05216464_108190</name>
</gene>
<evidence type="ECO:0000259" key="6">
    <source>
        <dbReference type="Pfam" id="PF07980"/>
    </source>
</evidence>
<reference evidence="8 9" key="1">
    <citation type="submission" date="2016-10" db="EMBL/GenBank/DDBJ databases">
        <authorList>
            <person name="de Groot N.N."/>
        </authorList>
    </citation>
    <scope>NUCLEOTIDE SEQUENCE [LARGE SCALE GENOMIC DNA]</scope>
    <source>
        <strain evidence="8 9">47C3B</strain>
    </source>
</reference>
<keyword evidence="9" id="KW-1185">Reference proteome</keyword>
<evidence type="ECO:0000256" key="2">
    <source>
        <dbReference type="ARBA" id="ARBA00006275"/>
    </source>
</evidence>
<keyword evidence="5" id="KW-0998">Cell outer membrane</keyword>
<organism evidence="8 9">
    <name type="scientific">Mucilaginibacter pineti</name>
    <dbReference type="NCBI Taxonomy" id="1391627"/>
    <lineage>
        <taxon>Bacteria</taxon>
        <taxon>Pseudomonadati</taxon>
        <taxon>Bacteroidota</taxon>
        <taxon>Sphingobacteriia</taxon>
        <taxon>Sphingobacteriales</taxon>
        <taxon>Sphingobacteriaceae</taxon>
        <taxon>Mucilaginibacter</taxon>
    </lineage>
</organism>
<protein>
    <submittedName>
        <fullName evidence="8">Starch-binding associating with outer membrane</fullName>
    </submittedName>
</protein>
<evidence type="ECO:0000256" key="1">
    <source>
        <dbReference type="ARBA" id="ARBA00004442"/>
    </source>
</evidence>
<dbReference type="EMBL" id="FNAI01000008">
    <property type="protein sequence ID" value="SDE68013.1"/>
    <property type="molecule type" value="Genomic_DNA"/>
</dbReference>
<comment type="subcellular location">
    <subcellularLocation>
        <location evidence="1">Cell outer membrane</location>
    </subcellularLocation>
</comment>
<name>A0A1G7EWD8_9SPHI</name>
<evidence type="ECO:0000313" key="8">
    <source>
        <dbReference type="EMBL" id="SDE68013.1"/>
    </source>
</evidence>
<dbReference type="InterPro" id="IPR011990">
    <property type="entry name" value="TPR-like_helical_dom_sf"/>
</dbReference>
<feature type="domain" description="RagB/SusD" evidence="6">
    <location>
        <begin position="332"/>
        <end position="648"/>
    </location>
</feature>
<dbReference type="STRING" id="1391627.SAMN05216464_108190"/>
<dbReference type="Pfam" id="PF07980">
    <property type="entry name" value="SusD_RagB"/>
    <property type="match status" value="1"/>
</dbReference>
<feature type="domain" description="SusD-like N-terminal" evidence="7">
    <location>
        <begin position="98"/>
        <end position="228"/>
    </location>
</feature>
<evidence type="ECO:0000259" key="7">
    <source>
        <dbReference type="Pfam" id="PF14322"/>
    </source>
</evidence>
<dbReference type="Proteomes" id="UP000199072">
    <property type="component" value="Unassembled WGS sequence"/>
</dbReference>
<dbReference type="Gene3D" id="1.25.40.390">
    <property type="match status" value="1"/>
</dbReference>
<accession>A0A1G7EWD8</accession>
<keyword evidence="3" id="KW-0732">Signal</keyword>
<dbReference type="Pfam" id="PF14322">
    <property type="entry name" value="SusD-like_3"/>
    <property type="match status" value="1"/>
</dbReference>
<dbReference type="GO" id="GO:0009279">
    <property type="term" value="C:cell outer membrane"/>
    <property type="evidence" value="ECO:0007669"/>
    <property type="project" value="UniProtKB-SubCell"/>
</dbReference>
<dbReference type="PROSITE" id="PS51257">
    <property type="entry name" value="PROKAR_LIPOPROTEIN"/>
    <property type="match status" value="1"/>
</dbReference>
<evidence type="ECO:0000256" key="4">
    <source>
        <dbReference type="ARBA" id="ARBA00023136"/>
    </source>
</evidence>
<dbReference type="SUPFAM" id="SSF48452">
    <property type="entry name" value="TPR-like"/>
    <property type="match status" value="1"/>
</dbReference>
<evidence type="ECO:0000256" key="5">
    <source>
        <dbReference type="ARBA" id="ARBA00023237"/>
    </source>
</evidence>
<evidence type="ECO:0000256" key="3">
    <source>
        <dbReference type="ARBA" id="ARBA00022729"/>
    </source>
</evidence>
<proteinExistence type="inferred from homology"/>
<dbReference type="InterPro" id="IPR012944">
    <property type="entry name" value="SusD_RagB_dom"/>
</dbReference>
<dbReference type="AlphaFoldDB" id="A0A1G7EWD8"/>
<dbReference type="InterPro" id="IPR033985">
    <property type="entry name" value="SusD-like_N"/>
</dbReference>
<keyword evidence="4" id="KW-0472">Membrane</keyword>
<sequence>MITFKNMKSYYKYLCMIALAMTGVSCKKYLDVVPDNVGTIDYAFRNRNEAENYLFGCYNAMQSLGTMQYNPGFVISGETIFPNDLQDNSSVDPQGFNLVRGTQNASNPTLNYWDGNNGGQPMFKAIRKCNTMLENIDKPIDLTPGEKERWIAETKFLKAFYNYYLFRMYGPIPIIDVNLPITASTEEVKVKRAPADSVVNYIVRLLDEAIPGLPPVIQNQAQELGRVTQTIARSLKAEVLMTAASPLFNGNPDFSNLKNKDGQALFTTAYDATKWDRAAAACLDAIKDAESNGYRLHAKTDLVATIPANLTDSLREVLNLQTTITDKWETNPELIWALNYQFGYGNQEYYMPRLTAGAAGNLVAEGTIAAPISQQELFYTDKGVPINEDNTWDYTGRYGSRVGDADNRFYIHNGYQTVKAHFNREPRFYADMAFDGGVWYGNGTLGNGENALYVQAKGPSSYAGPKDRIRLNETGYWPKKLVNYLTIYIDANMTWSSFHLPMIRLSGMYLLYAEALNEQGKSYTEVVPYIDKVRIRAGLPGVVEAWTNYSKNPGKFTTQDGLRQIIHQERRIELAFEGQAGWDLRRWKELQAVMTRPLQGWDVFQDSFVNYYRPHTIITPVFNNRNYIWPIQTNNLTINDNLVQNPNW</sequence>
<comment type="similarity">
    <text evidence="2">Belongs to the SusD family.</text>
</comment>